<evidence type="ECO:0000313" key="3">
    <source>
        <dbReference type="Proteomes" id="UP000821853"/>
    </source>
</evidence>
<evidence type="ECO:0000313" key="2">
    <source>
        <dbReference type="EMBL" id="KAH9360147.1"/>
    </source>
</evidence>
<reference evidence="2 3" key="1">
    <citation type="journal article" date="2020" name="Cell">
        <title>Large-Scale Comparative Analyses of Tick Genomes Elucidate Their Genetic Diversity and Vector Capacities.</title>
        <authorList>
            <consortium name="Tick Genome and Microbiome Consortium (TIGMIC)"/>
            <person name="Jia N."/>
            <person name="Wang J."/>
            <person name="Shi W."/>
            <person name="Du L."/>
            <person name="Sun Y."/>
            <person name="Zhan W."/>
            <person name="Jiang J.F."/>
            <person name="Wang Q."/>
            <person name="Zhang B."/>
            <person name="Ji P."/>
            <person name="Bell-Sakyi L."/>
            <person name="Cui X.M."/>
            <person name="Yuan T.T."/>
            <person name="Jiang B.G."/>
            <person name="Yang W.F."/>
            <person name="Lam T.T."/>
            <person name="Chang Q.C."/>
            <person name="Ding S.J."/>
            <person name="Wang X.J."/>
            <person name="Zhu J.G."/>
            <person name="Ruan X.D."/>
            <person name="Zhao L."/>
            <person name="Wei J.T."/>
            <person name="Ye R.Z."/>
            <person name="Que T.C."/>
            <person name="Du C.H."/>
            <person name="Zhou Y.H."/>
            <person name="Cheng J.X."/>
            <person name="Dai P.F."/>
            <person name="Guo W.B."/>
            <person name="Han X.H."/>
            <person name="Huang E.J."/>
            <person name="Li L.F."/>
            <person name="Wei W."/>
            <person name="Gao Y.C."/>
            <person name="Liu J.Z."/>
            <person name="Shao H.Z."/>
            <person name="Wang X."/>
            <person name="Wang C.C."/>
            <person name="Yang T.C."/>
            <person name="Huo Q.B."/>
            <person name="Li W."/>
            <person name="Chen H.Y."/>
            <person name="Chen S.E."/>
            <person name="Zhou L.G."/>
            <person name="Ni X.B."/>
            <person name="Tian J.H."/>
            <person name="Sheng Y."/>
            <person name="Liu T."/>
            <person name="Pan Y.S."/>
            <person name="Xia L.Y."/>
            <person name="Li J."/>
            <person name="Zhao F."/>
            <person name="Cao W.C."/>
        </authorList>
    </citation>
    <scope>NUCLEOTIDE SEQUENCE [LARGE SCALE GENOMIC DNA]</scope>
    <source>
        <strain evidence="2">HaeL-2018</strain>
    </source>
</reference>
<dbReference type="EMBL" id="JABSTR010000001">
    <property type="protein sequence ID" value="KAH9360147.1"/>
    <property type="molecule type" value="Genomic_DNA"/>
</dbReference>
<name>A0A9J6FBH8_HAELO</name>
<sequence length="124" mass="13133">MAVLPFNEHSSPLDQDEALQSFAGNNLDGVSEGRAESPPPQNKPHDMAALPSAEHTSQLNKDNDRPLPSHSLSCINGNVSYPGQLATLPSLPSEPYVSGAPSEIGGSGSQLERRRAPIVRPAAW</sequence>
<organism evidence="2 3">
    <name type="scientific">Haemaphysalis longicornis</name>
    <name type="common">Bush tick</name>
    <dbReference type="NCBI Taxonomy" id="44386"/>
    <lineage>
        <taxon>Eukaryota</taxon>
        <taxon>Metazoa</taxon>
        <taxon>Ecdysozoa</taxon>
        <taxon>Arthropoda</taxon>
        <taxon>Chelicerata</taxon>
        <taxon>Arachnida</taxon>
        <taxon>Acari</taxon>
        <taxon>Parasitiformes</taxon>
        <taxon>Ixodida</taxon>
        <taxon>Ixodoidea</taxon>
        <taxon>Ixodidae</taxon>
        <taxon>Haemaphysalinae</taxon>
        <taxon>Haemaphysalis</taxon>
    </lineage>
</organism>
<proteinExistence type="predicted"/>
<feature type="region of interest" description="Disordered" evidence="1">
    <location>
        <begin position="1"/>
        <end position="124"/>
    </location>
</feature>
<keyword evidence="3" id="KW-1185">Reference proteome</keyword>
<evidence type="ECO:0000256" key="1">
    <source>
        <dbReference type="SAM" id="MobiDB-lite"/>
    </source>
</evidence>
<accession>A0A9J6FBH8</accession>
<feature type="compositionally biased region" description="Polar residues" evidence="1">
    <location>
        <begin position="70"/>
        <end position="81"/>
    </location>
</feature>
<gene>
    <name evidence="2" type="ORF">HPB48_009591</name>
</gene>
<protein>
    <submittedName>
        <fullName evidence="2">Uncharacterized protein</fullName>
    </submittedName>
</protein>
<comment type="caution">
    <text evidence="2">The sequence shown here is derived from an EMBL/GenBank/DDBJ whole genome shotgun (WGS) entry which is preliminary data.</text>
</comment>
<dbReference type="VEuPathDB" id="VectorBase:HLOH_062946"/>
<dbReference type="AlphaFoldDB" id="A0A9J6FBH8"/>
<dbReference type="Proteomes" id="UP000821853">
    <property type="component" value="Chromosome 1"/>
</dbReference>